<dbReference type="PROSITE" id="PS50262">
    <property type="entry name" value="G_PROTEIN_RECEP_F1_2"/>
    <property type="match status" value="1"/>
</dbReference>
<accession>A0A8S4A5P1</accession>
<organism evidence="7 8">
    <name type="scientific">Candidula unifasciata</name>
    <dbReference type="NCBI Taxonomy" id="100452"/>
    <lineage>
        <taxon>Eukaryota</taxon>
        <taxon>Metazoa</taxon>
        <taxon>Spiralia</taxon>
        <taxon>Lophotrochozoa</taxon>
        <taxon>Mollusca</taxon>
        <taxon>Gastropoda</taxon>
        <taxon>Heterobranchia</taxon>
        <taxon>Euthyneura</taxon>
        <taxon>Panpulmonata</taxon>
        <taxon>Eupulmonata</taxon>
        <taxon>Stylommatophora</taxon>
        <taxon>Helicina</taxon>
        <taxon>Helicoidea</taxon>
        <taxon>Geomitridae</taxon>
        <taxon>Candidula</taxon>
    </lineage>
</organism>
<dbReference type="EMBL" id="CAJHNH020006412">
    <property type="protein sequence ID" value="CAG5133691.1"/>
    <property type="molecule type" value="Genomic_DNA"/>
</dbReference>
<dbReference type="InterPro" id="IPR017452">
    <property type="entry name" value="GPCR_Rhodpsn_7TM"/>
</dbReference>
<keyword evidence="2 5" id="KW-0812">Transmembrane</keyword>
<evidence type="ECO:0000256" key="3">
    <source>
        <dbReference type="ARBA" id="ARBA00022989"/>
    </source>
</evidence>
<feature type="transmembrane region" description="Helical" evidence="5">
    <location>
        <begin position="317"/>
        <end position="339"/>
    </location>
</feature>
<dbReference type="PANTHER" id="PTHR46641:SF2">
    <property type="entry name" value="FMRFAMIDE RECEPTOR"/>
    <property type="match status" value="1"/>
</dbReference>
<reference evidence="7" key="1">
    <citation type="submission" date="2021-04" db="EMBL/GenBank/DDBJ databases">
        <authorList>
            <consortium name="Molecular Ecology Group"/>
        </authorList>
    </citation>
    <scope>NUCLEOTIDE SEQUENCE</scope>
</reference>
<comment type="subcellular location">
    <subcellularLocation>
        <location evidence="1">Membrane</location>
    </subcellularLocation>
</comment>
<dbReference type="Proteomes" id="UP000678393">
    <property type="component" value="Unassembled WGS sequence"/>
</dbReference>
<gene>
    <name evidence="7" type="ORF">CUNI_LOCUS19249</name>
</gene>
<keyword evidence="4 5" id="KW-0472">Membrane</keyword>
<keyword evidence="8" id="KW-1185">Reference proteome</keyword>
<dbReference type="PANTHER" id="PTHR46641">
    <property type="entry name" value="FMRFAMIDE RECEPTOR-RELATED"/>
    <property type="match status" value="1"/>
</dbReference>
<dbReference type="InterPro" id="IPR019427">
    <property type="entry name" value="7TM_GPCR_serpentine_rcpt_Srw"/>
</dbReference>
<dbReference type="PRINTS" id="PR00237">
    <property type="entry name" value="GPCRRHODOPSN"/>
</dbReference>
<evidence type="ECO:0000313" key="8">
    <source>
        <dbReference type="Proteomes" id="UP000678393"/>
    </source>
</evidence>
<feature type="transmembrane region" description="Helical" evidence="5">
    <location>
        <begin position="227"/>
        <end position="248"/>
    </location>
</feature>
<feature type="transmembrane region" description="Helical" evidence="5">
    <location>
        <begin position="43"/>
        <end position="69"/>
    </location>
</feature>
<evidence type="ECO:0000313" key="7">
    <source>
        <dbReference type="EMBL" id="CAG5133691.1"/>
    </source>
</evidence>
<comment type="caution">
    <text evidence="7">The sequence shown here is derived from an EMBL/GenBank/DDBJ whole genome shotgun (WGS) entry which is preliminary data.</text>
</comment>
<feature type="transmembrane region" description="Helical" evidence="5">
    <location>
        <begin position="141"/>
        <end position="159"/>
    </location>
</feature>
<dbReference type="AlphaFoldDB" id="A0A8S4A5P1"/>
<dbReference type="OrthoDB" id="6276488at2759"/>
<sequence length="367" mass="41455">MDRSASSPSPERAPEAVYNDIYIKTILKQGIIDLVLDQLTDKVHWIIVFVVTPAISLLGLVGNTFSAIVLTKHGFKKSSNVLLFSLAISDSLFIIGINGPPKPMYEFGPGGFAYPEPTARVLYYLYQLTDSINWTTGPTSLMIPVFVMVERLIAVFLPLRFHSIVTVRRTVIAVVVLFAGTIIMQIYIRTWFKFAYVFDSSRNISVGIAMRTDSYWAQRHISKGLEIFVNSVFVMIIFVGCGCIAIGVKMKMVARKRLEMTMGQKEANNSRTTKMLLCLCIFYTFACFPTLLTAVVPTFMVFPVFQDKPNFRSIGVFIYHIYKLVFCINGSCNFLIYVATNAKFRETFLNLLQCQRTNSRSGNISRM</sequence>
<feature type="transmembrane region" description="Helical" evidence="5">
    <location>
        <begin position="275"/>
        <end position="305"/>
    </location>
</feature>
<protein>
    <recommendedName>
        <fullName evidence="6">G-protein coupled receptors family 1 profile domain-containing protein</fullName>
    </recommendedName>
</protein>
<dbReference type="Pfam" id="PF10324">
    <property type="entry name" value="7TM_GPCR_Srw"/>
    <property type="match status" value="1"/>
</dbReference>
<evidence type="ECO:0000256" key="1">
    <source>
        <dbReference type="ARBA" id="ARBA00004370"/>
    </source>
</evidence>
<evidence type="ECO:0000256" key="5">
    <source>
        <dbReference type="SAM" id="Phobius"/>
    </source>
</evidence>
<evidence type="ECO:0000256" key="2">
    <source>
        <dbReference type="ARBA" id="ARBA00022692"/>
    </source>
</evidence>
<dbReference type="Gene3D" id="1.20.1070.10">
    <property type="entry name" value="Rhodopsin 7-helix transmembrane proteins"/>
    <property type="match status" value="1"/>
</dbReference>
<dbReference type="GO" id="GO:0016020">
    <property type="term" value="C:membrane"/>
    <property type="evidence" value="ECO:0007669"/>
    <property type="project" value="UniProtKB-SubCell"/>
</dbReference>
<name>A0A8S4A5P1_9EUPU</name>
<evidence type="ECO:0000259" key="6">
    <source>
        <dbReference type="PROSITE" id="PS50262"/>
    </source>
</evidence>
<dbReference type="InterPro" id="IPR052954">
    <property type="entry name" value="GPCR-Ligand_Int"/>
</dbReference>
<dbReference type="SUPFAM" id="SSF81321">
    <property type="entry name" value="Family A G protein-coupled receptor-like"/>
    <property type="match status" value="1"/>
</dbReference>
<proteinExistence type="predicted"/>
<feature type="transmembrane region" description="Helical" evidence="5">
    <location>
        <begin position="171"/>
        <end position="188"/>
    </location>
</feature>
<dbReference type="InterPro" id="IPR000276">
    <property type="entry name" value="GPCR_Rhodpsn"/>
</dbReference>
<feature type="domain" description="G-protein coupled receptors family 1 profile" evidence="6">
    <location>
        <begin position="62"/>
        <end position="337"/>
    </location>
</feature>
<keyword evidence="3 5" id="KW-1133">Transmembrane helix</keyword>
<evidence type="ECO:0000256" key="4">
    <source>
        <dbReference type="ARBA" id="ARBA00023136"/>
    </source>
</evidence>
<feature type="transmembrane region" description="Helical" evidence="5">
    <location>
        <begin position="81"/>
        <end position="99"/>
    </location>
</feature>
<dbReference type="GO" id="GO:0008528">
    <property type="term" value="F:G protein-coupled peptide receptor activity"/>
    <property type="evidence" value="ECO:0007669"/>
    <property type="project" value="InterPro"/>
</dbReference>